<feature type="chain" id="PRO_5002488730" description="DUF4925 domain-containing protein" evidence="1">
    <location>
        <begin position="20"/>
        <end position="341"/>
    </location>
</feature>
<dbReference type="AlphaFoldDB" id="A0A0F5IXX1"/>
<dbReference type="Proteomes" id="UP000033047">
    <property type="component" value="Unassembled WGS sequence"/>
</dbReference>
<feature type="signal peptide" evidence="1">
    <location>
        <begin position="1"/>
        <end position="19"/>
    </location>
</feature>
<name>A0A0F5IXX1_9BACT</name>
<dbReference type="PROSITE" id="PS51257">
    <property type="entry name" value="PROKAR_LIPOPROTEIN"/>
    <property type="match status" value="1"/>
</dbReference>
<dbReference type="RefSeq" id="WP_046147051.1">
    <property type="nucleotide sequence ID" value="NZ_KQ033913.1"/>
</dbReference>
<proteinExistence type="predicted"/>
<reference evidence="2 3" key="1">
    <citation type="submission" date="2013-04" db="EMBL/GenBank/DDBJ databases">
        <title>The Genome Sequence of Parabacteroides goldsteinii DSM 19448.</title>
        <authorList>
            <consortium name="The Broad Institute Genomics Platform"/>
            <person name="Earl A."/>
            <person name="Ward D."/>
            <person name="Feldgarden M."/>
            <person name="Gevers D."/>
            <person name="Martens E."/>
            <person name="Sakamoto M."/>
            <person name="Benno Y."/>
            <person name="Song Y."/>
            <person name="Liu C."/>
            <person name="Lee J."/>
            <person name="Bolanos M."/>
            <person name="Vaisanen M.L."/>
            <person name="Finegold S.M."/>
            <person name="Walker B."/>
            <person name="Young S."/>
            <person name="Zeng Q."/>
            <person name="Gargeya S."/>
            <person name="Fitzgerald M."/>
            <person name="Haas B."/>
            <person name="Abouelleil A."/>
            <person name="Allen A.W."/>
            <person name="Alvarado L."/>
            <person name="Arachchi H.M."/>
            <person name="Berlin A.M."/>
            <person name="Chapman S.B."/>
            <person name="Gainer-Dewar J."/>
            <person name="Goldberg J."/>
            <person name="Griggs A."/>
            <person name="Gujja S."/>
            <person name="Hansen M."/>
            <person name="Howarth C."/>
            <person name="Imamovic A."/>
            <person name="Ireland A."/>
            <person name="Larimer J."/>
            <person name="McCowan C."/>
            <person name="Murphy C."/>
            <person name="Pearson M."/>
            <person name="Poon T.W."/>
            <person name="Priest M."/>
            <person name="Roberts A."/>
            <person name="Saif S."/>
            <person name="Shea T."/>
            <person name="Sisk P."/>
            <person name="Sykes S."/>
            <person name="Wortman J."/>
            <person name="Nusbaum C."/>
            <person name="Birren B."/>
        </authorList>
    </citation>
    <scope>NUCLEOTIDE SEQUENCE [LARGE SCALE GENOMIC DNA]</scope>
    <source>
        <strain evidence="2 3">DSM 19448</strain>
    </source>
</reference>
<protein>
    <recommendedName>
        <fullName evidence="4">DUF4925 domain-containing protein</fullName>
    </recommendedName>
</protein>
<evidence type="ECO:0000256" key="1">
    <source>
        <dbReference type="SAM" id="SignalP"/>
    </source>
</evidence>
<evidence type="ECO:0000313" key="2">
    <source>
        <dbReference type="EMBL" id="KKB50333.1"/>
    </source>
</evidence>
<accession>A0A0F5IXX1</accession>
<dbReference type="PATRIC" id="fig|927665.4.peg.3789"/>
<dbReference type="STRING" id="927665.HMPREF1535_03682"/>
<evidence type="ECO:0008006" key="4">
    <source>
        <dbReference type="Google" id="ProtNLM"/>
    </source>
</evidence>
<comment type="caution">
    <text evidence="2">The sequence shown here is derived from an EMBL/GenBank/DDBJ whole genome shotgun (WGS) entry which is preliminary data.</text>
</comment>
<dbReference type="SMR" id="A0A0F5IXX1"/>
<dbReference type="HOGENOM" id="CLU_060904_0_0_10"/>
<gene>
    <name evidence="2" type="ORF">HMPREF1535_03682</name>
</gene>
<sequence>MKKNLLYLFALICSVSLFTACSDDDEKTDDSWKAVSATYSAETLKLSLDGTEVSDQSVKVIANSAESASVVLTKLIPGEAEITVDAKMLKTGENYALEGENKTDLRTVSVKGSVESGILTLDVKLKITAPIAGTWKLAEIKKDENDSFVSGPLFMTWEAEDGTLLGGFLPIESIPALAGPLGSLVLGQVLQNVTFQDNGQIVASYSKSGISLDKPVTPSWETSEEGYAAYNVTETQILVFLNLEKIIAGSKSEQSSFDPLIELVKNGIPVNYEIASDGNSARVYIDKELVDKIVPLLPMLSGMIEDNALGGMGAFVKGLLDSFPEAMNKTTKLEIGLNLVK</sequence>
<organism evidence="2 3">
    <name type="scientific">Parabacteroides goldsteinii DSM 19448 = WAL 12034</name>
    <dbReference type="NCBI Taxonomy" id="927665"/>
    <lineage>
        <taxon>Bacteria</taxon>
        <taxon>Pseudomonadati</taxon>
        <taxon>Bacteroidota</taxon>
        <taxon>Bacteroidia</taxon>
        <taxon>Bacteroidales</taxon>
        <taxon>Tannerellaceae</taxon>
        <taxon>Parabacteroides</taxon>
    </lineage>
</organism>
<keyword evidence="1" id="KW-0732">Signal</keyword>
<dbReference type="EMBL" id="AQHV01000016">
    <property type="protein sequence ID" value="KKB50333.1"/>
    <property type="molecule type" value="Genomic_DNA"/>
</dbReference>
<dbReference type="GeneID" id="69980218"/>
<evidence type="ECO:0000313" key="3">
    <source>
        <dbReference type="Proteomes" id="UP000033047"/>
    </source>
</evidence>